<feature type="compositionally biased region" description="Basic residues" evidence="1">
    <location>
        <begin position="1"/>
        <end position="18"/>
    </location>
</feature>
<dbReference type="EMBL" id="QGLF01000001">
    <property type="protein sequence ID" value="PWR23940.1"/>
    <property type="molecule type" value="Genomic_DNA"/>
</dbReference>
<evidence type="ECO:0000313" key="3">
    <source>
        <dbReference type="Proteomes" id="UP000246077"/>
    </source>
</evidence>
<proteinExistence type="predicted"/>
<dbReference type="RefSeq" id="WP_109919971.1">
    <property type="nucleotide sequence ID" value="NZ_QGLF01000001.1"/>
</dbReference>
<accession>A0A317ECS8</accession>
<keyword evidence="3" id="KW-1185">Reference proteome</keyword>
<reference evidence="3" key="1">
    <citation type="submission" date="2018-05" db="EMBL/GenBank/DDBJ databases">
        <title>Zavarzinia sp. HR-AS.</title>
        <authorList>
            <person name="Lee Y."/>
            <person name="Jeon C.O."/>
        </authorList>
    </citation>
    <scope>NUCLEOTIDE SEQUENCE [LARGE SCALE GENOMIC DNA]</scope>
    <source>
        <strain evidence="3">DSM 1231</strain>
    </source>
</reference>
<comment type="caution">
    <text evidence="2">The sequence shown here is derived from an EMBL/GenBank/DDBJ whole genome shotgun (WGS) entry which is preliminary data.</text>
</comment>
<name>A0A317ECS8_9PROT</name>
<sequence>MRRPFNPARLRRARRRGPHALPVPRPGRPSGDIDGGPSDIEVLSTARQLVERYGREASSVALMRAAEFAAFGDHEGLAAWEAVVTAVDFLLAAHPGLTGLH</sequence>
<evidence type="ECO:0000313" key="2">
    <source>
        <dbReference type="EMBL" id="PWR23940.1"/>
    </source>
</evidence>
<dbReference type="AlphaFoldDB" id="A0A317ECS8"/>
<evidence type="ECO:0000256" key="1">
    <source>
        <dbReference type="SAM" id="MobiDB-lite"/>
    </source>
</evidence>
<feature type="region of interest" description="Disordered" evidence="1">
    <location>
        <begin position="1"/>
        <end position="38"/>
    </location>
</feature>
<gene>
    <name evidence="2" type="ORF">DKG75_05160</name>
</gene>
<protein>
    <submittedName>
        <fullName evidence="2">Uncharacterized protein</fullName>
    </submittedName>
</protein>
<dbReference type="Proteomes" id="UP000246077">
    <property type="component" value="Unassembled WGS sequence"/>
</dbReference>
<dbReference type="OrthoDB" id="7620235at2"/>
<organism evidence="2 3">
    <name type="scientific">Zavarzinia compransoris</name>
    <dbReference type="NCBI Taxonomy" id="1264899"/>
    <lineage>
        <taxon>Bacteria</taxon>
        <taxon>Pseudomonadati</taxon>
        <taxon>Pseudomonadota</taxon>
        <taxon>Alphaproteobacteria</taxon>
        <taxon>Rhodospirillales</taxon>
        <taxon>Zavarziniaceae</taxon>
        <taxon>Zavarzinia</taxon>
    </lineage>
</organism>